<protein>
    <submittedName>
        <fullName evidence="2">Uncharacterized protein</fullName>
    </submittedName>
</protein>
<dbReference type="EMBL" id="OX451735">
    <property type="protein sequence ID" value="CAI8593897.1"/>
    <property type="molecule type" value="Genomic_DNA"/>
</dbReference>
<gene>
    <name evidence="2" type="ORF">VFH_I114400</name>
</gene>
<proteinExistence type="predicted"/>
<evidence type="ECO:0000313" key="2">
    <source>
        <dbReference type="EMBL" id="CAI8593897.1"/>
    </source>
</evidence>
<name>A0AAV0ZDD2_VICFA</name>
<accession>A0AAV0ZDD2</accession>
<keyword evidence="3" id="KW-1185">Reference proteome</keyword>
<reference evidence="2 3" key="1">
    <citation type="submission" date="2023-01" db="EMBL/GenBank/DDBJ databases">
        <authorList>
            <person name="Kreplak J."/>
        </authorList>
    </citation>
    <scope>NUCLEOTIDE SEQUENCE [LARGE SCALE GENOMIC DNA]</scope>
</reference>
<keyword evidence="1" id="KW-1133">Transmembrane helix</keyword>
<dbReference type="AlphaFoldDB" id="A0AAV0ZDD2"/>
<evidence type="ECO:0000313" key="3">
    <source>
        <dbReference type="Proteomes" id="UP001157006"/>
    </source>
</evidence>
<organism evidence="2 3">
    <name type="scientific">Vicia faba</name>
    <name type="common">Broad bean</name>
    <name type="synonym">Faba vulgaris</name>
    <dbReference type="NCBI Taxonomy" id="3906"/>
    <lineage>
        <taxon>Eukaryota</taxon>
        <taxon>Viridiplantae</taxon>
        <taxon>Streptophyta</taxon>
        <taxon>Embryophyta</taxon>
        <taxon>Tracheophyta</taxon>
        <taxon>Spermatophyta</taxon>
        <taxon>Magnoliopsida</taxon>
        <taxon>eudicotyledons</taxon>
        <taxon>Gunneridae</taxon>
        <taxon>Pentapetalae</taxon>
        <taxon>rosids</taxon>
        <taxon>fabids</taxon>
        <taxon>Fabales</taxon>
        <taxon>Fabaceae</taxon>
        <taxon>Papilionoideae</taxon>
        <taxon>50 kb inversion clade</taxon>
        <taxon>NPAAA clade</taxon>
        <taxon>Hologalegina</taxon>
        <taxon>IRL clade</taxon>
        <taxon>Fabeae</taxon>
        <taxon>Vicia</taxon>
    </lineage>
</organism>
<dbReference type="Proteomes" id="UP001157006">
    <property type="component" value="Chromosome 1S"/>
</dbReference>
<keyword evidence="1" id="KW-0812">Transmembrane</keyword>
<keyword evidence="1" id="KW-0472">Membrane</keyword>
<feature type="transmembrane region" description="Helical" evidence="1">
    <location>
        <begin position="81"/>
        <end position="102"/>
    </location>
</feature>
<evidence type="ECO:0000256" key="1">
    <source>
        <dbReference type="SAM" id="Phobius"/>
    </source>
</evidence>
<sequence>MGGEAAAIVCGAGDLNLGKQYIQCVLSWNTSQSIQGMLNRLTLFHFSFLFESAFFFVLPVSEYGLCVVTLMLIRLVGRAKVFWVAVWCRAASVLDYFVQFFIGRLLQKGEHEVWTQKLEVDKYKFHGTLGELLKRESF</sequence>